<dbReference type="Pfam" id="PF02597">
    <property type="entry name" value="ThiS"/>
    <property type="match status" value="1"/>
</dbReference>
<evidence type="ECO:0000256" key="3">
    <source>
        <dbReference type="ARBA" id="ARBA00024247"/>
    </source>
</evidence>
<dbReference type="GO" id="GO:1990133">
    <property type="term" value="C:molybdopterin adenylyltransferase complex"/>
    <property type="evidence" value="ECO:0007669"/>
    <property type="project" value="TreeGrafter"/>
</dbReference>
<dbReference type="GO" id="GO:0006777">
    <property type="term" value="P:Mo-molybdopterin cofactor biosynthetic process"/>
    <property type="evidence" value="ECO:0007669"/>
    <property type="project" value="InterPro"/>
</dbReference>
<dbReference type="EMBL" id="LVVZ01000005">
    <property type="protein sequence ID" value="OKL45494.1"/>
    <property type="molecule type" value="Genomic_DNA"/>
</dbReference>
<dbReference type="GO" id="GO:0000166">
    <property type="term" value="F:nucleotide binding"/>
    <property type="evidence" value="ECO:0007669"/>
    <property type="project" value="UniProtKB-KW"/>
</dbReference>
<dbReference type="Gene3D" id="3.10.20.30">
    <property type="match status" value="1"/>
</dbReference>
<dbReference type="InterPro" id="IPR003749">
    <property type="entry name" value="ThiS/MoaD-like"/>
</dbReference>
<dbReference type="AlphaFoldDB" id="A0A1U7JLC2"/>
<proteinExistence type="inferred from homology"/>
<keyword evidence="1" id="KW-0547">Nucleotide-binding</keyword>
<evidence type="ECO:0000256" key="2">
    <source>
        <dbReference type="ARBA" id="ARBA00024200"/>
    </source>
</evidence>
<dbReference type="InterPro" id="IPR012675">
    <property type="entry name" value="Beta-grasp_dom_sf"/>
</dbReference>
<comment type="caution">
    <text evidence="4">The sequence shown here is derived from an EMBL/GenBank/DDBJ whole genome shotgun (WGS) entry which is preliminary data.</text>
</comment>
<dbReference type="InterPro" id="IPR044672">
    <property type="entry name" value="MOCS2A"/>
</dbReference>
<comment type="similarity">
    <text evidence="2">Belongs to the MoaD family.</text>
</comment>
<dbReference type="RefSeq" id="WP_028480011.1">
    <property type="nucleotide sequence ID" value="NZ_LVVZ01000005.1"/>
</dbReference>
<sequence>MKLLYFAWLRERVGTGEETIDLPGGVTTAKDLMLWLSQRDEGYAYAFEDPQLIRVAANQQHVSMEADISGADEVAFFPPMTGG</sequence>
<organism evidence="4 5">
    <name type="scientific">Pseudovibrio exalbescens</name>
    <dbReference type="NCBI Taxonomy" id="197461"/>
    <lineage>
        <taxon>Bacteria</taxon>
        <taxon>Pseudomonadati</taxon>
        <taxon>Pseudomonadota</taxon>
        <taxon>Alphaproteobacteria</taxon>
        <taxon>Hyphomicrobiales</taxon>
        <taxon>Stappiaceae</taxon>
        <taxon>Pseudovibrio</taxon>
    </lineage>
</organism>
<evidence type="ECO:0000313" key="4">
    <source>
        <dbReference type="EMBL" id="OKL45494.1"/>
    </source>
</evidence>
<protein>
    <recommendedName>
        <fullName evidence="3">Molybdopterin synthase sulfur carrier subunit</fullName>
    </recommendedName>
</protein>
<dbReference type="PANTHER" id="PTHR33359">
    <property type="entry name" value="MOLYBDOPTERIN SYNTHASE SULFUR CARRIER SUBUNIT"/>
    <property type="match status" value="1"/>
</dbReference>
<accession>A0A1U7JLC2</accession>
<dbReference type="InterPro" id="IPR016155">
    <property type="entry name" value="Mopterin_synth/thiamin_S_b"/>
</dbReference>
<name>A0A1U7JLC2_9HYPH</name>
<dbReference type="STRING" id="197461.A3843_04040"/>
<keyword evidence="5" id="KW-1185">Reference proteome</keyword>
<dbReference type="PANTHER" id="PTHR33359:SF1">
    <property type="entry name" value="MOLYBDOPTERIN SYNTHASE SULFUR CARRIER SUBUNIT"/>
    <property type="match status" value="1"/>
</dbReference>
<evidence type="ECO:0000313" key="5">
    <source>
        <dbReference type="Proteomes" id="UP000185783"/>
    </source>
</evidence>
<reference evidence="4 5" key="1">
    <citation type="submission" date="2016-03" db="EMBL/GenBank/DDBJ databases">
        <title>Genome sequence of Nesiotobacter sp. nov., a moderately halophilic alphaproteobacterium isolated from the Yellow Sea, China.</title>
        <authorList>
            <person name="Zhang G."/>
            <person name="Zhang R."/>
        </authorList>
    </citation>
    <scope>NUCLEOTIDE SEQUENCE [LARGE SCALE GENOMIC DNA]</scope>
    <source>
        <strain evidence="4 5">WB1-6</strain>
    </source>
</reference>
<dbReference type="Proteomes" id="UP000185783">
    <property type="component" value="Unassembled WGS sequence"/>
</dbReference>
<dbReference type="OrthoDB" id="9800712at2"/>
<gene>
    <name evidence="4" type="ORF">A3843_04040</name>
</gene>
<evidence type="ECO:0000256" key="1">
    <source>
        <dbReference type="ARBA" id="ARBA00022741"/>
    </source>
</evidence>
<dbReference type="CDD" id="cd00754">
    <property type="entry name" value="Ubl_MoaD"/>
    <property type="match status" value="1"/>
</dbReference>
<dbReference type="SUPFAM" id="SSF54285">
    <property type="entry name" value="MoaD/ThiS"/>
    <property type="match status" value="1"/>
</dbReference>
<dbReference type="NCBIfam" id="TIGR01682">
    <property type="entry name" value="moaD"/>
    <property type="match status" value="1"/>
</dbReference>